<gene>
    <name evidence="4" type="ORF">GCM10009097_28430</name>
</gene>
<protein>
    <submittedName>
        <fullName evidence="4">Hydantoinase/oxoprolinase family protein</fullName>
    </submittedName>
</protein>
<dbReference type="Pfam" id="PF19278">
    <property type="entry name" value="Hydant_A_C"/>
    <property type="match status" value="1"/>
</dbReference>
<evidence type="ECO:0000259" key="1">
    <source>
        <dbReference type="Pfam" id="PF01968"/>
    </source>
</evidence>
<dbReference type="InterPro" id="IPR049517">
    <property type="entry name" value="ACX-like_C"/>
</dbReference>
<dbReference type="Pfam" id="PF01968">
    <property type="entry name" value="Hydantoinase_A"/>
    <property type="match status" value="1"/>
</dbReference>
<proteinExistence type="predicted"/>
<accession>A0ABN1C2B7</accession>
<sequence>MSEISDTSLGRYLRASYTASRHDIARIAPTTMTAPNLAPAPAPLRIAVDIGGTFTDMAAFDESAGTLHFGKALSTHGRLVEGIQHTLDGAGIDLRNGYLFLHGSTIAINTLLERNGAKTALLITEGFRDIYEIGRVNRPDAYNLFFSKHTPLVKRSLRYEVAERLRADGSVHKPLDEARVREVARELKAQGVEAAAVLLLHSYRQPDHEKRVKEILLEELPHAFVTASHELSQEYREFERVSTAVANAYVGPRVSAYLGQLETHLGERGFGGDFYAVQSTGGLFPLEHARRECVRMLESGPAAGVIGAQAICAQLGLPDAIAFDMGGTTAKAGVISEGRPLTTGSALIGGYEKALPIQIPMMDIFEVGTGGGSIARVELGNALRVGPRSAGSMPGPVCYGRGGTEPTVTDANLVLGRLDAGHFLGGEMPLDLEGARAAMHERIAAPLGLETVEAADGILRIAVTAMSHAVKAVTTERGLDAGSFTMVVYGGAGPLHASAIARELGIRRVLIPYAPGYFSAYGMLFSDLRYDYVRSVFRHLDDLSFDEIESLYASMEEEGRAAVAASAVRPDDIVIERSADMRYVGQEHAVTVDLPRVYFERQDRDAIKRHFDDVHAIRYGTSAPAEPADIVSLRVTVLGVMRKPPRHAVRAGGQTPPEDALRATKPVYFRSHGQVPTPVYRRDALLAGNRIPGPALIEEHASTTVVQPGDELTVDDCGNLHVAIGSER</sequence>
<reference evidence="4 5" key="1">
    <citation type="journal article" date="2019" name="Int. J. Syst. Evol. Microbiol.">
        <title>The Global Catalogue of Microorganisms (GCM) 10K type strain sequencing project: providing services to taxonomists for standard genome sequencing and annotation.</title>
        <authorList>
            <consortium name="The Broad Institute Genomics Platform"/>
            <consortium name="The Broad Institute Genome Sequencing Center for Infectious Disease"/>
            <person name="Wu L."/>
            <person name="Ma J."/>
        </authorList>
    </citation>
    <scope>NUCLEOTIDE SEQUENCE [LARGE SCALE GENOMIC DNA]</scope>
    <source>
        <strain evidence="4 5">JCM 14330</strain>
    </source>
</reference>
<evidence type="ECO:0000259" key="2">
    <source>
        <dbReference type="Pfam" id="PF05378"/>
    </source>
</evidence>
<evidence type="ECO:0000313" key="4">
    <source>
        <dbReference type="EMBL" id="GAA0509643.1"/>
    </source>
</evidence>
<dbReference type="Proteomes" id="UP001501706">
    <property type="component" value="Unassembled WGS sequence"/>
</dbReference>
<dbReference type="InterPro" id="IPR008040">
    <property type="entry name" value="Hydant_A_N"/>
</dbReference>
<dbReference type="EMBL" id="BAAAEN010000010">
    <property type="protein sequence ID" value="GAA0509643.1"/>
    <property type="molecule type" value="Genomic_DNA"/>
</dbReference>
<feature type="domain" description="Hydantoinase A/oxoprolinase" evidence="1">
    <location>
        <begin position="240"/>
        <end position="531"/>
    </location>
</feature>
<keyword evidence="5" id="KW-1185">Reference proteome</keyword>
<dbReference type="PANTHER" id="PTHR11365:SF23">
    <property type="entry name" value="HYPOTHETICAL 5-OXOPROLINASE (EUROFUNG)-RELATED"/>
    <property type="match status" value="1"/>
</dbReference>
<dbReference type="InterPro" id="IPR002821">
    <property type="entry name" value="Hydantoinase_A"/>
</dbReference>
<evidence type="ECO:0000313" key="5">
    <source>
        <dbReference type="Proteomes" id="UP001501706"/>
    </source>
</evidence>
<dbReference type="SUPFAM" id="SSF53067">
    <property type="entry name" value="Actin-like ATPase domain"/>
    <property type="match status" value="1"/>
</dbReference>
<evidence type="ECO:0000259" key="3">
    <source>
        <dbReference type="Pfam" id="PF19278"/>
    </source>
</evidence>
<dbReference type="InterPro" id="IPR043129">
    <property type="entry name" value="ATPase_NBD"/>
</dbReference>
<dbReference type="PANTHER" id="PTHR11365">
    <property type="entry name" value="5-OXOPROLINASE RELATED"/>
    <property type="match status" value="1"/>
</dbReference>
<organism evidence="4 5">
    <name type="scientific">Pigmentiphaga daeguensis</name>
    <dbReference type="NCBI Taxonomy" id="414049"/>
    <lineage>
        <taxon>Bacteria</taxon>
        <taxon>Pseudomonadati</taxon>
        <taxon>Pseudomonadota</taxon>
        <taxon>Betaproteobacteria</taxon>
        <taxon>Burkholderiales</taxon>
        <taxon>Alcaligenaceae</taxon>
        <taxon>Pigmentiphaga</taxon>
    </lineage>
</organism>
<dbReference type="Pfam" id="PF05378">
    <property type="entry name" value="Hydant_A_N"/>
    <property type="match status" value="1"/>
</dbReference>
<dbReference type="InterPro" id="IPR045079">
    <property type="entry name" value="Oxoprolinase-like"/>
</dbReference>
<feature type="domain" description="Hydantoinase/oxoprolinase N-terminal" evidence="2">
    <location>
        <begin position="45"/>
        <end position="219"/>
    </location>
</feature>
<name>A0ABN1C2B7_9BURK</name>
<feature type="domain" description="Acetophenone carboxylase-like C-terminal" evidence="3">
    <location>
        <begin position="547"/>
        <end position="721"/>
    </location>
</feature>
<comment type="caution">
    <text evidence="4">The sequence shown here is derived from an EMBL/GenBank/DDBJ whole genome shotgun (WGS) entry which is preliminary data.</text>
</comment>